<protein>
    <submittedName>
        <fullName evidence="1">Uncharacterized protein</fullName>
    </submittedName>
</protein>
<evidence type="ECO:0000313" key="1">
    <source>
        <dbReference type="EMBL" id="RQT26803.1"/>
    </source>
</evidence>
<organism evidence="1 2">
    <name type="scientific">Burkholderia contaminans</name>
    <dbReference type="NCBI Taxonomy" id="488447"/>
    <lineage>
        <taxon>Bacteria</taxon>
        <taxon>Pseudomonadati</taxon>
        <taxon>Pseudomonadota</taxon>
        <taxon>Betaproteobacteria</taxon>
        <taxon>Burkholderiales</taxon>
        <taxon>Burkholderiaceae</taxon>
        <taxon>Burkholderia</taxon>
        <taxon>Burkholderia cepacia complex</taxon>
    </lineage>
</organism>
<sequence length="82" mass="9282">MSTTPAPDPRDALPVRDGTSLIGYLHILKKAHAALVGHDKAHQRFSEIVTRGQARQYIEELMPSLLQAREAHRRKRHGGKHR</sequence>
<accession>A0A0G3YM24</accession>
<gene>
    <name evidence="1" type="ORF">DF037_19810</name>
</gene>
<reference evidence="1 2" key="1">
    <citation type="submission" date="2018-08" db="EMBL/GenBank/DDBJ databases">
        <title>Comparative analysis of Burkholderia isolates from Puerto Rico.</title>
        <authorList>
            <person name="Hall C."/>
            <person name="Sahl J."/>
            <person name="Wagner D."/>
        </authorList>
    </citation>
    <scope>NUCLEOTIDE SEQUENCE [LARGE SCALE GENOMIC DNA]</scope>
    <source>
        <strain evidence="1 2">Bp9001</strain>
    </source>
</reference>
<dbReference type="Proteomes" id="UP000269271">
    <property type="component" value="Unassembled WGS sequence"/>
</dbReference>
<accession>A0A1C8ZHI1</accession>
<evidence type="ECO:0000313" key="2">
    <source>
        <dbReference type="Proteomes" id="UP000269271"/>
    </source>
</evidence>
<name>A0A0G3YM24_9BURK</name>
<dbReference type="AlphaFoldDB" id="A0A0G3YM24"/>
<comment type="caution">
    <text evidence="1">The sequence shown here is derived from an EMBL/GenBank/DDBJ whole genome shotgun (WGS) entry which is preliminary data.</text>
</comment>
<dbReference type="KEGG" id="bcon:NL30_04120"/>
<dbReference type="RefSeq" id="WP_046547939.1">
    <property type="nucleotide sequence ID" value="NZ_CABVQJ010000010.1"/>
</dbReference>
<dbReference type="EMBL" id="QTQX01000012">
    <property type="protein sequence ID" value="RQT26803.1"/>
    <property type="molecule type" value="Genomic_DNA"/>
</dbReference>
<proteinExistence type="predicted"/>